<dbReference type="RefSeq" id="XP_031873336.1">
    <property type="nucleotide sequence ID" value="XM_032009282.1"/>
</dbReference>
<dbReference type="GeneID" id="43593508"/>
<accession>A0A370TYU5</accession>
<proteinExistence type="predicted"/>
<comment type="caution">
    <text evidence="2">The sequence shown here is derived from an EMBL/GenBank/DDBJ whole genome shotgun (WGS) entry which is preliminary data.</text>
</comment>
<protein>
    <submittedName>
        <fullName evidence="2">Uncharacterized protein</fullName>
    </submittedName>
</protein>
<feature type="region of interest" description="Disordered" evidence="1">
    <location>
        <begin position="300"/>
        <end position="321"/>
    </location>
</feature>
<keyword evidence="3" id="KW-1185">Reference proteome</keyword>
<sequence length="507" mass="55674">MDQSLANNFCTFRLSTPIFVSDSDPDHSFVPMDSKETPAAMANPSSPSTIDAPGNPNARINKNGPQDQFQITRHLLYERDFGGDAYVSAHLQRLQNGCFTDKNMHEPDMLHVTFAAITFTFHPSLSDVHRFRSAVITITANSSPDGNPIKFLKFAPHLAFGRISSASLKWYFQLAATVGVTRGLSEASLKPSLGYEKDMVVGSMVKIQGSTRSTTPYEPFISISSSSQSPSKARKKLPDTRLVWSLEENPQQESGLPREFTFVFLMERLHSDQKETIKRSFAGNVDGSCLSAPPAVIKKKQLSTSTKPVTEAEHKSNTRPTMCQKAAAPVPVLAANIVVQEEQEVLFDGHGKPYLPPTSVQYTAVIESSGEQSFDGIKETIARVPHVRLRSSEEETPIYFKKADPKTKELDGDYDDVFTPIHFNIAIQPRINGSLESKIFGYDSQRSIVSGEVGQVFPTSLAGEGASAEEHHHCLINGLYNFAKLPGSFEDLVGLPGNSFSTVEPSL</sequence>
<gene>
    <name evidence="2" type="ORF">BP5553_00659</name>
</gene>
<dbReference type="AlphaFoldDB" id="A0A370TYU5"/>
<dbReference type="EMBL" id="NPIC01000001">
    <property type="protein sequence ID" value="RDL40680.1"/>
    <property type="molecule type" value="Genomic_DNA"/>
</dbReference>
<evidence type="ECO:0000256" key="1">
    <source>
        <dbReference type="SAM" id="MobiDB-lite"/>
    </source>
</evidence>
<organism evidence="2 3">
    <name type="scientific">Venustampulla echinocandica</name>
    <dbReference type="NCBI Taxonomy" id="2656787"/>
    <lineage>
        <taxon>Eukaryota</taxon>
        <taxon>Fungi</taxon>
        <taxon>Dikarya</taxon>
        <taxon>Ascomycota</taxon>
        <taxon>Pezizomycotina</taxon>
        <taxon>Leotiomycetes</taxon>
        <taxon>Helotiales</taxon>
        <taxon>Pleuroascaceae</taxon>
        <taxon>Venustampulla</taxon>
    </lineage>
</organism>
<name>A0A370TYU5_9HELO</name>
<feature type="region of interest" description="Disordered" evidence="1">
    <location>
        <begin position="33"/>
        <end position="57"/>
    </location>
</feature>
<dbReference type="Proteomes" id="UP000254866">
    <property type="component" value="Unassembled WGS sequence"/>
</dbReference>
<evidence type="ECO:0000313" key="2">
    <source>
        <dbReference type="EMBL" id="RDL40680.1"/>
    </source>
</evidence>
<dbReference type="OrthoDB" id="4497018at2759"/>
<reference evidence="2 3" key="1">
    <citation type="journal article" date="2018" name="IMA Fungus">
        <title>IMA Genome-F 9: Draft genome sequence of Annulohypoxylon stygium, Aspergillus mulundensis, Berkeleyomyces basicola (syn. Thielaviopsis basicola), Ceratocystis smalleyi, two Cercospora beticola strains, Coleophoma cylindrospora, Fusarium fracticaudum, Phialophora cf. hyalina, and Morchella septimelata.</title>
        <authorList>
            <person name="Wingfield B.D."/>
            <person name="Bills G.F."/>
            <person name="Dong Y."/>
            <person name="Huang W."/>
            <person name="Nel W.J."/>
            <person name="Swalarsk-Parry B.S."/>
            <person name="Vaghefi N."/>
            <person name="Wilken P.M."/>
            <person name="An Z."/>
            <person name="de Beer Z.W."/>
            <person name="De Vos L."/>
            <person name="Chen L."/>
            <person name="Duong T.A."/>
            <person name="Gao Y."/>
            <person name="Hammerbacher A."/>
            <person name="Kikkert J.R."/>
            <person name="Li Y."/>
            <person name="Li H."/>
            <person name="Li K."/>
            <person name="Li Q."/>
            <person name="Liu X."/>
            <person name="Ma X."/>
            <person name="Naidoo K."/>
            <person name="Pethybridge S.J."/>
            <person name="Sun J."/>
            <person name="Steenkamp E.T."/>
            <person name="van der Nest M.A."/>
            <person name="van Wyk S."/>
            <person name="Wingfield M.J."/>
            <person name="Xiong C."/>
            <person name="Yue Q."/>
            <person name="Zhang X."/>
        </authorList>
    </citation>
    <scope>NUCLEOTIDE SEQUENCE [LARGE SCALE GENOMIC DNA]</scope>
    <source>
        <strain evidence="2 3">BP 5553</strain>
    </source>
</reference>
<evidence type="ECO:0000313" key="3">
    <source>
        <dbReference type="Proteomes" id="UP000254866"/>
    </source>
</evidence>